<evidence type="ECO:0000256" key="8">
    <source>
        <dbReference type="RuleBase" id="RU365088"/>
    </source>
</evidence>
<feature type="transmembrane region" description="Helical" evidence="8">
    <location>
        <begin position="75"/>
        <end position="94"/>
    </location>
</feature>
<evidence type="ECO:0000256" key="3">
    <source>
        <dbReference type="ARBA" id="ARBA00022448"/>
    </source>
</evidence>
<evidence type="ECO:0000313" key="10">
    <source>
        <dbReference type="EMBL" id="GHB07217.1"/>
    </source>
</evidence>
<evidence type="ECO:0000256" key="2">
    <source>
        <dbReference type="ARBA" id="ARBA00006236"/>
    </source>
</evidence>
<dbReference type="PROSITE" id="PS50850">
    <property type="entry name" value="MFS"/>
    <property type="match status" value="1"/>
</dbReference>
<feature type="transmembrane region" description="Helical" evidence="8">
    <location>
        <begin position="133"/>
        <end position="157"/>
    </location>
</feature>
<feature type="transmembrane region" description="Helical" evidence="8">
    <location>
        <begin position="367"/>
        <end position="387"/>
    </location>
</feature>
<keyword evidence="8" id="KW-0997">Cell inner membrane</keyword>
<protein>
    <recommendedName>
        <fullName evidence="8">Bcr/CflA family efflux transporter</fullName>
    </recommendedName>
</protein>
<dbReference type="CDD" id="cd17320">
    <property type="entry name" value="MFS_MdfA_MDR_like"/>
    <property type="match status" value="1"/>
</dbReference>
<feature type="transmembrane region" description="Helical" evidence="8">
    <location>
        <begin position="278"/>
        <end position="297"/>
    </location>
</feature>
<evidence type="ECO:0000256" key="6">
    <source>
        <dbReference type="ARBA" id="ARBA00022989"/>
    </source>
</evidence>
<dbReference type="InterPro" id="IPR020846">
    <property type="entry name" value="MFS_dom"/>
</dbReference>
<reference evidence="11" key="1">
    <citation type="journal article" date="2019" name="Int. J. Syst. Evol. Microbiol.">
        <title>The Global Catalogue of Microorganisms (GCM) 10K type strain sequencing project: providing services to taxonomists for standard genome sequencing and annotation.</title>
        <authorList>
            <consortium name="The Broad Institute Genomics Platform"/>
            <consortium name="The Broad Institute Genome Sequencing Center for Infectious Disease"/>
            <person name="Wu L."/>
            <person name="Ma J."/>
        </authorList>
    </citation>
    <scope>NUCLEOTIDE SEQUENCE [LARGE SCALE GENOMIC DNA]</scope>
    <source>
        <strain evidence="11">KCTC 32998</strain>
    </source>
</reference>
<evidence type="ECO:0000259" key="9">
    <source>
        <dbReference type="PROSITE" id="PS50850"/>
    </source>
</evidence>
<proteinExistence type="inferred from homology"/>
<keyword evidence="6 8" id="KW-1133">Transmembrane helix</keyword>
<keyword evidence="3 8" id="KW-0813">Transport</keyword>
<feature type="domain" description="Major facilitator superfamily (MFS) profile" evidence="9">
    <location>
        <begin position="9"/>
        <end position="394"/>
    </location>
</feature>
<dbReference type="NCBIfam" id="TIGR00710">
    <property type="entry name" value="efflux_Bcr_CflA"/>
    <property type="match status" value="1"/>
</dbReference>
<feature type="transmembrane region" description="Helical" evidence="8">
    <location>
        <begin position="100"/>
        <end position="121"/>
    </location>
</feature>
<dbReference type="InterPro" id="IPR004812">
    <property type="entry name" value="Efflux_drug-R_Bcr/CmlA"/>
</dbReference>
<feature type="transmembrane region" description="Helical" evidence="8">
    <location>
        <begin position="47"/>
        <end position="63"/>
    </location>
</feature>
<dbReference type="InterPro" id="IPR036259">
    <property type="entry name" value="MFS_trans_sf"/>
</dbReference>
<dbReference type="InterPro" id="IPR011701">
    <property type="entry name" value="MFS"/>
</dbReference>
<dbReference type="RefSeq" id="WP_189442601.1">
    <property type="nucleotide sequence ID" value="NZ_BMZI01000001.1"/>
</dbReference>
<feature type="transmembrane region" description="Helical" evidence="8">
    <location>
        <begin position="342"/>
        <end position="361"/>
    </location>
</feature>
<evidence type="ECO:0000256" key="7">
    <source>
        <dbReference type="ARBA" id="ARBA00023136"/>
    </source>
</evidence>
<keyword evidence="11" id="KW-1185">Reference proteome</keyword>
<dbReference type="Gene3D" id="1.20.1720.10">
    <property type="entry name" value="Multidrug resistance protein D"/>
    <property type="match status" value="1"/>
</dbReference>
<dbReference type="InterPro" id="IPR005829">
    <property type="entry name" value="Sugar_transporter_CS"/>
</dbReference>
<evidence type="ECO:0000256" key="4">
    <source>
        <dbReference type="ARBA" id="ARBA00022475"/>
    </source>
</evidence>
<organism evidence="10 11">
    <name type="scientific">Salinicola rhizosphaerae</name>
    <dbReference type="NCBI Taxonomy" id="1443141"/>
    <lineage>
        <taxon>Bacteria</taxon>
        <taxon>Pseudomonadati</taxon>
        <taxon>Pseudomonadota</taxon>
        <taxon>Gammaproteobacteria</taxon>
        <taxon>Oceanospirillales</taxon>
        <taxon>Halomonadaceae</taxon>
        <taxon>Salinicola</taxon>
    </lineage>
</organism>
<accession>A0ABQ3DN48</accession>
<evidence type="ECO:0000313" key="11">
    <source>
        <dbReference type="Proteomes" id="UP000646745"/>
    </source>
</evidence>
<comment type="subcellular location">
    <subcellularLocation>
        <location evidence="8">Cell inner membrane</location>
        <topology evidence="8">Multi-pass membrane protein</topology>
    </subcellularLocation>
    <subcellularLocation>
        <location evidence="1">Cell membrane</location>
        <topology evidence="1">Multi-pass membrane protein</topology>
    </subcellularLocation>
</comment>
<dbReference type="Proteomes" id="UP000646745">
    <property type="component" value="Unassembled WGS sequence"/>
</dbReference>
<comment type="caution">
    <text evidence="10">The sequence shown here is derived from an EMBL/GenBank/DDBJ whole genome shotgun (WGS) entry which is preliminary data.</text>
</comment>
<dbReference type="Pfam" id="PF07690">
    <property type="entry name" value="MFS_1"/>
    <property type="match status" value="1"/>
</dbReference>
<feature type="transmembrane region" description="Helical" evidence="8">
    <location>
        <begin position="247"/>
        <end position="266"/>
    </location>
</feature>
<dbReference type="EMBL" id="BMZI01000001">
    <property type="protein sequence ID" value="GHB07217.1"/>
    <property type="molecule type" value="Genomic_DNA"/>
</dbReference>
<dbReference type="PANTHER" id="PTHR23502:SF132">
    <property type="entry name" value="POLYAMINE TRANSPORTER 2-RELATED"/>
    <property type="match status" value="1"/>
</dbReference>
<feature type="transmembrane region" description="Helical" evidence="8">
    <location>
        <begin position="303"/>
        <end position="321"/>
    </location>
</feature>
<dbReference type="PANTHER" id="PTHR23502">
    <property type="entry name" value="MAJOR FACILITATOR SUPERFAMILY"/>
    <property type="match status" value="1"/>
</dbReference>
<feature type="transmembrane region" description="Helical" evidence="8">
    <location>
        <begin position="163"/>
        <end position="184"/>
    </location>
</feature>
<keyword evidence="5 8" id="KW-0812">Transmembrane</keyword>
<evidence type="ECO:0000256" key="1">
    <source>
        <dbReference type="ARBA" id="ARBA00004651"/>
    </source>
</evidence>
<comment type="caution">
    <text evidence="8">Lacks conserved residue(s) required for the propagation of feature annotation.</text>
</comment>
<comment type="similarity">
    <text evidence="2 8">Belongs to the major facilitator superfamily. Bcr/CmlA family.</text>
</comment>
<name>A0ABQ3DN48_9GAMM</name>
<feature type="transmembrane region" description="Helical" evidence="8">
    <location>
        <begin position="212"/>
        <end position="235"/>
    </location>
</feature>
<keyword evidence="4" id="KW-1003">Cell membrane</keyword>
<gene>
    <name evidence="10" type="ORF">GCM10009038_00500</name>
</gene>
<dbReference type="PROSITE" id="PS00216">
    <property type="entry name" value="SUGAR_TRANSPORT_1"/>
    <property type="match status" value="1"/>
</dbReference>
<evidence type="ECO:0000256" key="5">
    <source>
        <dbReference type="ARBA" id="ARBA00022692"/>
    </source>
</evidence>
<keyword evidence="7 8" id="KW-0472">Membrane</keyword>
<sequence>MSRTYSAALPFVLAMTMALGPLSIDAYLPAFPSMAEALGTGIGEVSRSLSVYIFGLAVGQLVGGPLSDRIGRKRVMYAGLVIFIAACVGVSQAASLDSLLLFRALQAFGGGWVMVLVPALVRDQVQGREAAKLFSMIGLIMVLAPGIAPSIGSALLAVGGWHVIFWFLAIYALCLIPIQTIFVLRHSQDGNANHHADTLLTRYRAVFSTRPALPFIALQAFGFSVMMLFITHASFIYQAHFGRSESVFSLLFGANIVIMLLVNLTNRALLNRFSSRQILITCLSVQFVGVLLLLLMTWTHASVWLFLPAMMITIGAQGGVVPNNQACFMEYFEHHGGTAASLLGACQFGIAGVLSALSTLLPETLGFVVASMFASSLVCMIVIIAALKPLPWQRRQVN</sequence>
<dbReference type="SUPFAM" id="SSF103473">
    <property type="entry name" value="MFS general substrate transporter"/>
    <property type="match status" value="1"/>
</dbReference>